<feature type="transmembrane region" description="Helical" evidence="3">
    <location>
        <begin position="25"/>
        <end position="41"/>
    </location>
</feature>
<evidence type="ECO:0000313" key="4">
    <source>
        <dbReference type="EMBL" id="MBT1698769.1"/>
    </source>
</evidence>
<evidence type="ECO:0000313" key="5">
    <source>
        <dbReference type="Proteomes" id="UP001319200"/>
    </source>
</evidence>
<dbReference type="Proteomes" id="UP001319200">
    <property type="component" value="Unassembled WGS sequence"/>
</dbReference>
<keyword evidence="3" id="KW-1133">Transmembrane helix</keyword>
<protein>
    <recommendedName>
        <fullName evidence="6">HAMP domain-containing histidine kinase</fullName>
    </recommendedName>
</protein>
<gene>
    <name evidence="4" type="ORF">KK083_17890</name>
</gene>
<sequence>MKTISLSKEDITKLYADINAKADRIIARLLLLMFAFGIFIALFYETWLVAVGVGGLCLFAYFVTKRLLPESNLYQYVLSAISAVFAAQYIYQMHGMAEMHFWVFISSTALIIYHNWKLQIPLILIVYLHHGAFAYLQYMGYQEVYFTQLEYMDLTTFIFHAVLATGVCLVSGIWGYNIRKRTLQDALNIKTLSALRKEVEDLNKDLMSVNRDVKEKNEELRASEEELLASAEELKQINENLNNLVENRTQALINQNKTLMQHAFINSHKVRSPLARILGLVNLLGHEVNLTGNGKEVLRHLSLSASELDDILKEVRINLEEAEFKEETPDQGPQSSQSPVGSQIF</sequence>
<proteinExistence type="predicted"/>
<dbReference type="AlphaFoldDB" id="A0AAP2GK78"/>
<feature type="compositionally biased region" description="Low complexity" evidence="2">
    <location>
        <begin position="331"/>
        <end position="345"/>
    </location>
</feature>
<evidence type="ECO:0008006" key="6">
    <source>
        <dbReference type="Google" id="ProtNLM"/>
    </source>
</evidence>
<keyword evidence="1" id="KW-0175">Coiled coil</keyword>
<feature type="transmembrane region" description="Helical" evidence="3">
    <location>
        <begin position="97"/>
        <end position="113"/>
    </location>
</feature>
<keyword evidence="5" id="KW-1185">Reference proteome</keyword>
<organism evidence="4 5">
    <name type="scientific">Chryseosolibacter histidini</name>
    <dbReference type="NCBI Taxonomy" id="2782349"/>
    <lineage>
        <taxon>Bacteria</taxon>
        <taxon>Pseudomonadati</taxon>
        <taxon>Bacteroidota</taxon>
        <taxon>Cytophagia</taxon>
        <taxon>Cytophagales</taxon>
        <taxon>Chryseotaleaceae</taxon>
        <taxon>Chryseosolibacter</taxon>
    </lineage>
</organism>
<feature type="transmembrane region" description="Helical" evidence="3">
    <location>
        <begin position="120"/>
        <end position="138"/>
    </location>
</feature>
<keyword evidence="3" id="KW-0472">Membrane</keyword>
<evidence type="ECO:0000256" key="1">
    <source>
        <dbReference type="SAM" id="Coils"/>
    </source>
</evidence>
<feature type="coiled-coil region" evidence="1">
    <location>
        <begin position="192"/>
        <end position="254"/>
    </location>
</feature>
<dbReference type="EMBL" id="JAHESF010000017">
    <property type="protein sequence ID" value="MBT1698769.1"/>
    <property type="molecule type" value="Genomic_DNA"/>
</dbReference>
<feature type="region of interest" description="Disordered" evidence="2">
    <location>
        <begin position="322"/>
        <end position="345"/>
    </location>
</feature>
<feature type="transmembrane region" description="Helical" evidence="3">
    <location>
        <begin position="73"/>
        <end position="91"/>
    </location>
</feature>
<feature type="transmembrane region" description="Helical" evidence="3">
    <location>
        <begin position="158"/>
        <end position="176"/>
    </location>
</feature>
<feature type="transmembrane region" description="Helical" evidence="3">
    <location>
        <begin position="47"/>
        <end position="64"/>
    </location>
</feature>
<accession>A0AAP2GK78</accession>
<comment type="caution">
    <text evidence="4">The sequence shown here is derived from an EMBL/GenBank/DDBJ whole genome shotgun (WGS) entry which is preliminary data.</text>
</comment>
<reference evidence="4 5" key="1">
    <citation type="submission" date="2021-05" db="EMBL/GenBank/DDBJ databases">
        <title>A Polyphasic approach of four new species of the genus Ohtaekwangia: Ohtaekwangia histidinii sp. nov., Ohtaekwangia cretensis sp. nov., Ohtaekwangia indiensis sp. nov., Ohtaekwangia reichenbachii sp. nov. from diverse environment.</title>
        <authorList>
            <person name="Octaviana S."/>
        </authorList>
    </citation>
    <scope>NUCLEOTIDE SEQUENCE [LARGE SCALE GENOMIC DNA]</scope>
    <source>
        <strain evidence="4 5">PWU4</strain>
    </source>
</reference>
<evidence type="ECO:0000256" key="3">
    <source>
        <dbReference type="SAM" id="Phobius"/>
    </source>
</evidence>
<dbReference type="RefSeq" id="WP_254165548.1">
    <property type="nucleotide sequence ID" value="NZ_JAHESF010000017.1"/>
</dbReference>
<keyword evidence="3" id="KW-0812">Transmembrane</keyword>
<name>A0AAP2GK78_9BACT</name>
<evidence type="ECO:0000256" key="2">
    <source>
        <dbReference type="SAM" id="MobiDB-lite"/>
    </source>
</evidence>